<dbReference type="PROSITE" id="PS50158">
    <property type="entry name" value="ZF_CCHC"/>
    <property type="match status" value="1"/>
</dbReference>
<name>A0AAE0QME2_9TELE</name>
<dbReference type="Proteomes" id="UP001274896">
    <property type="component" value="Unassembled WGS sequence"/>
</dbReference>
<dbReference type="InterPro" id="IPR032567">
    <property type="entry name" value="RTL1-rel"/>
</dbReference>
<dbReference type="PANTHER" id="PTHR15503">
    <property type="entry name" value="LDOC1 RELATED"/>
    <property type="match status" value="1"/>
</dbReference>
<dbReference type="InterPro" id="IPR043502">
    <property type="entry name" value="DNA/RNA_pol_sf"/>
</dbReference>
<feature type="chain" id="PRO_5042093870" description="CCHC-type domain-containing protein" evidence="2">
    <location>
        <begin position="16"/>
        <end position="549"/>
    </location>
</feature>
<feature type="domain" description="CCHC-type" evidence="3">
    <location>
        <begin position="220"/>
        <end position="235"/>
    </location>
</feature>
<keyword evidence="1" id="KW-0862">Zinc</keyword>
<dbReference type="SUPFAM" id="SSF50630">
    <property type="entry name" value="Acid proteases"/>
    <property type="match status" value="1"/>
</dbReference>
<proteinExistence type="predicted"/>
<evidence type="ECO:0000313" key="4">
    <source>
        <dbReference type="EMBL" id="KAK3525811.1"/>
    </source>
</evidence>
<dbReference type="InterPro" id="IPR001878">
    <property type="entry name" value="Znf_CCHC"/>
</dbReference>
<dbReference type="GO" id="GO:0003676">
    <property type="term" value="F:nucleic acid binding"/>
    <property type="evidence" value="ECO:0007669"/>
    <property type="project" value="InterPro"/>
</dbReference>
<sequence length="549" mass="61117">MTFLFLILQLQQCELQTFCLPPTTFLFSPPSPALRKFLAATASGGQLLQNTLPPMDPAELREIIVRQGALIRSYQDQVEALQSQLKCLRSTSTAAPPPLQDPPAARAVDYAITFRTLVAQSGWNEAALWAVFREGLNPALQTKLACQEDATSLTQFVATAIRLDNLLHQHQAGACPSASACPHLHPDYPRPREEVPEPMQLGRSRLTGREHQRREQMRLCYYCGALGHLIHRCPERPSSAQVDSGAAVNLIDRALVEEFGIPSIPCIPSLRITAIDSQPIGGGYLTHQIELLDFQVGLFHWERLAFYVSPTNPVILGFPWLQQHGPQISMNLHDLNECFLKPVSQPCLVSVVEDLVSWASGRVPYAYEDFREVFSKERAARLLSHRAWDCAINLLPYTSPPRGQVYTLSLPEAKAMEEYTEEALAVGHIRPSTSPAAARFFFVGKKDRGLRPCIDYRGLNVITVHYPYPLPLVPAALEQLRGGKVFYKVGTCVVPIIWPASVRGTSGRPLFTLPMVIMSTLSCPSTLPMPQRCPRLSSMRCSRTFWENG</sequence>
<dbReference type="SUPFAM" id="SSF57756">
    <property type="entry name" value="Retrovirus zinc finger-like domains"/>
    <property type="match status" value="1"/>
</dbReference>
<dbReference type="SUPFAM" id="SSF56672">
    <property type="entry name" value="DNA/RNA polymerases"/>
    <property type="match status" value="1"/>
</dbReference>
<reference evidence="4" key="1">
    <citation type="submission" date="2023-06" db="EMBL/GenBank/DDBJ databases">
        <title>Male Hemibagrus guttatus genome.</title>
        <authorList>
            <person name="Bian C."/>
        </authorList>
    </citation>
    <scope>NUCLEOTIDE SEQUENCE</scope>
    <source>
        <strain evidence="4">Male_cb2023</strain>
        <tissue evidence="4">Muscle</tissue>
    </source>
</reference>
<dbReference type="Gene3D" id="2.40.70.10">
    <property type="entry name" value="Acid Proteases"/>
    <property type="match status" value="1"/>
</dbReference>
<protein>
    <recommendedName>
        <fullName evidence="3">CCHC-type domain-containing protein</fullName>
    </recommendedName>
</protein>
<keyword evidence="2" id="KW-0732">Signal</keyword>
<feature type="signal peptide" evidence="2">
    <location>
        <begin position="1"/>
        <end position="15"/>
    </location>
</feature>
<dbReference type="CDD" id="cd00303">
    <property type="entry name" value="retropepsin_like"/>
    <property type="match status" value="1"/>
</dbReference>
<accession>A0AAE0QME2</accession>
<comment type="caution">
    <text evidence="4">The sequence shown here is derived from an EMBL/GenBank/DDBJ whole genome shotgun (WGS) entry which is preliminary data.</text>
</comment>
<dbReference type="PANTHER" id="PTHR15503:SF22">
    <property type="entry name" value="TRANSPOSON TY3-I GAG POLYPROTEIN"/>
    <property type="match status" value="1"/>
</dbReference>
<dbReference type="Gene3D" id="3.10.10.10">
    <property type="entry name" value="HIV Type 1 Reverse Transcriptase, subunit A, domain 1"/>
    <property type="match status" value="1"/>
</dbReference>
<gene>
    <name evidence="4" type="ORF">QTP70_010320</name>
</gene>
<evidence type="ECO:0000313" key="5">
    <source>
        <dbReference type="Proteomes" id="UP001274896"/>
    </source>
</evidence>
<evidence type="ECO:0000256" key="2">
    <source>
        <dbReference type="SAM" id="SignalP"/>
    </source>
</evidence>
<keyword evidence="1" id="KW-0863">Zinc-finger</keyword>
<evidence type="ECO:0000259" key="3">
    <source>
        <dbReference type="PROSITE" id="PS50158"/>
    </source>
</evidence>
<keyword evidence="5" id="KW-1185">Reference proteome</keyword>
<dbReference type="AlphaFoldDB" id="A0AAE0QME2"/>
<dbReference type="Pfam" id="PF00098">
    <property type="entry name" value="zf-CCHC"/>
    <property type="match status" value="1"/>
</dbReference>
<dbReference type="GO" id="GO:0008270">
    <property type="term" value="F:zinc ion binding"/>
    <property type="evidence" value="ECO:0007669"/>
    <property type="project" value="UniProtKB-KW"/>
</dbReference>
<organism evidence="4 5">
    <name type="scientific">Hemibagrus guttatus</name>
    <dbReference type="NCBI Taxonomy" id="175788"/>
    <lineage>
        <taxon>Eukaryota</taxon>
        <taxon>Metazoa</taxon>
        <taxon>Chordata</taxon>
        <taxon>Craniata</taxon>
        <taxon>Vertebrata</taxon>
        <taxon>Euteleostomi</taxon>
        <taxon>Actinopterygii</taxon>
        <taxon>Neopterygii</taxon>
        <taxon>Teleostei</taxon>
        <taxon>Ostariophysi</taxon>
        <taxon>Siluriformes</taxon>
        <taxon>Bagridae</taxon>
        <taxon>Hemibagrus</taxon>
    </lineage>
</organism>
<dbReference type="Gene3D" id="3.30.70.270">
    <property type="match status" value="1"/>
</dbReference>
<dbReference type="EMBL" id="JAUCMX010000013">
    <property type="protein sequence ID" value="KAK3525811.1"/>
    <property type="molecule type" value="Genomic_DNA"/>
</dbReference>
<dbReference type="InterPro" id="IPR043128">
    <property type="entry name" value="Rev_trsase/Diguanyl_cyclase"/>
</dbReference>
<evidence type="ECO:0000256" key="1">
    <source>
        <dbReference type="PROSITE-ProRule" id="PRU00047"/>
    </source>
</evidence>
<dbReference type="InterPro" id="IPR036875">
    <property type="entry name" value="Znf_CCHC_sf"/>
</dbReference>
<keyword evidence="1" id="KW-0479">Metal-binding</keyword>
<dbReference type="InterPro" id="IPR021109">
    <property type="entry name" value="Peptidase_aspartic_dom_sf"/>
</dbReference>